<keyword evidence="1" id="KW-0812">Transmembrane</keyword>
<protein>
    <submittedName>
        <fullName evidence="2">Uncharacterized protein</fullName>
    </submittedName>
</protein>
<dbReference type="OrthoDB" id="644473at2"/>
<keyword evidence="1" id="KW-0472">Membrane</keyword>
<dbReference type="AlphaFoldDB" id="A0A315ZJ53"/>
<sequence>MAKEFFIGWQDNMPTRQYQFLKQVTITTGVISVIAAGLFAYFQKPVKDFSFQLGKLSKIKGIYYDRPFPFLIADQTDLPQHISNEILLVGYGKFGAESTMNQIQEKVGSLHGKKVELEGTLIYGDGKTLMELSKDEESFIAILDSSFTPSPIEESLGILETTGEILDPKCYFGVMKPGEGKIHKSCAIRCISGGIPPVLRKKSNHINRSYDYYLLLDENGKKVNQLLLQNVGETIKLKGEIQRFMNWRIFYVPRNQFYQ</sequence>
<reference evidence="2 3" key="1">
    <citation type="submission" date="2018-03" db="EMBL/GenBank/DDBJ databases">
        <title>Genomic Encyclopedia of Archaeal and Bacterial Type Strains, Phase II (KMG-II): from individual species to whole genera.</title>
        <authorList>
            <person name="Goeker M."/>
        </authorList>
    </citation>
    <scope>NUCLEOTIDE SEQUENCE [LARGE SCALE GENOMIC DNA]</scope>
    <source>
        <strain evidence="2 3">DSM 28229</strain>
    </source>
</reference>
<name>A0A315ZJ53_SEDFL</name>
<accession>A0A315ZJ53</accession>
<proteinExistence type="predicted"/>
<organism evidence="2 3">
    <name type="scientific">Sediminitomix flava</name>
    <dbReference type="NCBI Taxonomy" id="379075"/>
    <lineage>
        <taxon>Bacteria</taxon>
        <taxon>Pseudomonadati</taxon>
        <taxon>Bacteroidota</taxon>
        <taxon>Cytophagia</taxon>
        <taxon>Cytophagales</taxon>
        <taxon>Flammeovirgaceae</taxon>
        <taxon>Sediminitomix</taxon>
    </lineage>
</organism>
<dbReference type="RefSeq" id="WP_109616197.1">
    <property type="nucleotide sequence ID" value="NZ_QGDO01000001.1"/>
</dbReference>
<gene>
    <name evidence="2" type="ORF">BC781_1011095</name>
</gene>
<dbReference type="EMBL" id="QGDO01000001">
    <property type="protein sequence ID" value="PWJ44724.1"/>
    <property type="molecule type" value="Genomic_DNA"/>
</dbReference>
<evidence type="ECO:0000256" key="1">
    <source>
        <dbReference type="SAM" id="Phobius"/>
    </source>
</evidence>
<keyword evidence="1" id="KW-1133">Transmembrane helix</keyword>
<evidence type="ECO:0000313" key="3">
    <source>
        <dbReference type="Proteomes" id="UP000245535"/>
    </source>
</evidence>
<dbReference type="Proteomes" id="UP000245535">
    <property type="component" value="Unassembled WGS sequence"/>
</dbReference>
<evidence type="ECO:0000313" key="2">
    <source>
        <dbReference type="EMBL" id="PWJ44724.1"/>
    </source>
</evidence>
<feature type="transmembrane region" description="Helical" evidence="1">
    <location>
        <begin position="20"/>
        <end position="42"/>
    </location>
</feature>
<comment type="caution">
    <text evidence="2">The sequence shown here is derived from an EMBL/GenBank/DDBJ whole genome shotgun (WGS) entry which is preliminary data.</text>
</comment>
<keyword evidence="3" id="KW-1185">Reference proteome</keyword>